<dbReference type="Proteomes" id="UP001219862">
    <property type="component" value="Unassembled WGS sequence"/>
</dbReference>
<dbReference type="InterPro" id="IPR012676">
    <property type="entry name" value="TGS-like"/>
</dbReference>
<dbReference type="InterPro" id="IPR043519">
    <property type="entry name" value="NT_sf"/>
</dbReference>
<dbReference type="InterPro" id="IPR045865">
    <property type="entry name" value="ACT-like_dom_sf"/>
</dbReference>
<gene>
    <name evidence="8" type="ORF">PRZ01_01115</name>
</gene>
<dbReference type="Pfam" id="PF04607">
    <property type="entry name" value="RelA_SpoT"/>
    <property type="match status" value="1"/>
</dbReference>
<dbReference type="CDD" id="cd04876">
    <property type="entry name" value="ACT_RelA-SpoT"/>
    <property type="match status" value="1"/>
</dbReference>
<dbReference type="SUPFAM" id="SSF81271">
    <property type="entry name" value="TGS-like"/>
    <property type="match status" value="1"/>
</dbReference>
<feature type="domain" description="ACT" evidence="6">
    <location>
        <begin position="688"/>
        <end position="763"/>
    </location>
</feature>
<feature type="domain" description="TGS" evidence="7">
    <location>
        <begin position="425"/>
        <end position="486"/>
    </location>
</feature>
<evidence type="ECO:0000256" key="1">
    <source>
        <dbReference type="ARBA" id="ARBA00019852"/>
    </source>
</evidence>
<dbReference type="CDD" id="cd05399">
    <property type="entry name" value="NT_Rel-Spo_like"/>
    <property type="match status" value="1"/>
</dbReference>
<reference evidence="8 9" key="1">
    <citation type="submission" date="2022-10" db="EMBL/GenBank/DDBJ databases">
        <title>paucibacter sp. hw8 Genome sequencing.</title>
        <authorList>
            <person name="Park S."/>
        </authorList>
    </citation>
    <scope>NUCLEOTIDE SEQUENCE [LARGE SCALE GENOMIC DNA]</scope>
    <source>
        <strain evidence="9">hw8</strain>
    </source>
</reference>
<dbReference type="PANTHER" id="PTHR21262:SF31">
    <property type="entry name" value="GTP PYROPHOSPHOKINASE"/>
    <property type="match status" value="1"/>
</dbReference>
<dbReference type="PROSITE" id="PS51880">
    <property type="entry name" value="TGS"/>
    <property type="match status" value="1"/>
</dbReference>
<dbReference type="InterPro" id="IPR033655">
    <property type="entry name" value="TGS_RelA/SpoT"/>
</dbReference>
<dbReference type="Gene3D" id="1.10.3210.10">
    <property type="entry name" value="Hypothetical protein af1432"/>
    <property type="match status" value="1"/>
</dbReference>
<dbReference type="Gene3D" id="3.30.70.260">
    <property type="match status" value="1"/>
</dbReference>
<feature type="compositionally biased region" description="Basic and acidic residues" evidence="5">
    <location>
        <begin position="382"/>
        <end position="397"/>
    </location>
</feature>
<feature type="region of interest" description="Disordered" evidence="5">
    <location>
        <begin position="382"/>
        <end position="416"/>
    </location>
</feature>
<evidence type="ECO:0000313" key="8">
    <source>
        <dbReference type="EMBL" id="MDC8783790.1"/>
    </source>
</evidence>
<dbReference type="Pfam" id="PF13291">
    <property type="entry name" value="ACT_4"/>
    <property type="match status" value="1"/>
</dbReference>
<proteinExistence type="predicted"/>
<evidence type="ECO:0000256" key="3">
    <source>
        <dbReference type="ARBA" id="ARBA00032407"/>
    </source>
</evidence>
<evidence type="ECO:0000256" key="5">
    <source>
        <dbReference type="SAM" id="MobiDB-lite"/>
    </source>
</evidence>
<evidence type="ECO:0000259" key="7">
    <source>
        <dbReference type="PROSITE" id="PS51880"/>
    </source>
</evidence>
<keyword evidence="9" id="KW-1185">Reference proteome</keyword>
<dbReference type="Pfam" id="PF13328">
    <property type="entry name" value="HD_4"/>
    <property type="match status" value="1"/>
</dbReference>
<dbReference type="PANTHER" id="PTHR21262">
    <property type="entry name" value="GUANOSINE-3',5'-BIS DIPHOSPHATE 3'-PYROPHOSPHOHYDROLASE"/>
    <property type="match status" value="1"/>
</dbReference>
<name>A0ABT5KMV8_9BURK</name>
<accession>A0ABT5KMV8</accession>
<dbReference type="CDD" id="cd01668">
    <property type="entry name" value="TGS_RSH"/>
    <property type="match status" value="1"/>
</dbReference>
<dbReference type="InterPro" id="IPR012675">
    <property type="entry name" value="Beta-grasp_dom_sf"/>
</dbReference>
<dbReference type="Gene3D" id="3.10.20.30">
    <property type="match status" value="1"/>
</dbReference>
<dbReference type="SUPFAM" id="SSF55021">
    <property type="entry name" value="ACT-like"/>
    <property type="match status" value="1"/>
</dbReference>
<protein>
    <recommendedName>
        <fullName evidence="1">GTP pyrophosphokinase</fullName>
    </recommendedName>
    <alternativeName>
        <fullName evidence="3">(p)ppGpp synthase</fullName>
    </alternativeName>
    <alternativeName>
        <fullName evidence="2">ATP:GTP 3'-pyrophosphotransferase</fullName>
    </alternativeName>
    <alternativeName>
        <fullName evidence="4">ppGpp synthase I</fullName>
    </alternativeName>
</protein>
<dbReference type="InterPro" id="IPR004095">
    <property type="entry name" value="TGS"/>
</dbReference>
<dbReference type="InterPro" id="IPR007685">
    <property type="entry name" value="RelA_SpoT"/>
</dbReference>
<dbReference type="InterPro" id="IPR002912">
    <property type="entry name" value="ACT_dom"/>
</dbReference>
<sequence length="763" mass="83217">MPSPAAAPLGRDAVARARAFAEPLLMAQALDTGEEALVHADGVAAILAAIGAAPSMQAAAYLVYAGDYLNKPEEVVAKAFGESYASLVTHTRRLVQIQRAAREAKVDQERRSEQTERVRKMLLAFSRDLRVVLLRLASRLQTLRFFAQSKRSCPANLALESQQVFAPLANRLGIWQIKWEIEDLSFRFLQPQAYRDLARALDETRVAREQGVESARADLQAGLRAQGIAAQVQGRPKHLYSIYKKMQGKGLTLARVFDLRALRVIVPDLMACYATLSWLHEAYTPVAGEFDDYIARPKPNGYQSLHTVVLGADGRATEVQIRTQAMHDHAEHGVAAHWAYKEAGARGYAGVSAAGEFEDQVAQARKAVLRQLLAWERDLAHGATEEEHADSEAKAARGDGLGAAAGAGSNDTNRAASEKSLTFDDRIYVFTPQATIVELTAGASPIDFAYAVHTDLGHRCRGAKVDGQIVPLGTPLQSGQTVEITAAKEGGPSLDWLHLESGYLRSPRSRAKVRAWFNAQAQAQTIARGREAVEKLLQREGRTAIKLEDLAGRLGFKNADALFELVGKDEYSLRNIEQLLRPTVQEPLSDELLAQRMSKGEGKAPRGGVLVVGVDSLLTNLARCCRPAPPDQIGGYVTRGKGVAIHRCDCINFRQMAQRSPERVIDVTWGGDEVAGPKGKGAALYPVDVIVESSDRQGLLRDVLEVLAKEKMNVIAVNTQSVKQTRGETAWMNFTVEVADSGRLAQVLRSVTQVPGVRAARRK</sequence>
<dbReference type="SMART" id="SM00954">
    <property type="entry name" value="RelA_SpoT"/>
    <property type="match status" value="1"/>
</dbReference>
<dbReference type="PROSITE" id="PS51671">
    <property type="entry name" value="ACT"/>
    <property type="match status" value="1"/>
</dbReference>
<dbReference type="SUPFAM" id="SSF81301">
    <property type="entry name" value="Nucleotidyltransferase"/>
    <property type="match status" value="1"/>
</dbReference>
<evidence type="ECO:0000256" key="2">
    <source>
        <dbReference type="ARBA" id="ARBA00029754"/>
    </source>
</evidence>
<dbReference type="SUPFAM" id="SSF109604">
    <property type="entry name" value="HD-domain/PDEase-like"/>
    <property type="match status" value="1"/>
</dbReference>
<evidence type="ECO:0000313" key="9">
    <source>
        <dbReference type="Proteomes" id="UP001219862"/>
    </source>
</evidence>
<dbReference type="EMBL" id="JAQQXS010000001">
    <property type="protein sequence ID" value="MDC8783790.1"/>
    <property type="molecule type" value="Genomic_DNA"/>
</dbReference>
<comment type="caution">
    <text evidence="8">The sequence shown here is derived from an EMBL/GenBank/DDBJ whole genome shotgun (WGS) entry which is preliminary data.</text>
</comment>
<evidence type="ECO:0000259" key="6">
    <source>
        <dbReference type="PROSITE" id="PS51671"/>
    </source>
</evidence>
<dbReference type="Pfam" id="PF02824">
    <property type="entry name" value="TGS"/>
    <property type="match status" value="1"/>
</dbReference>
<organism evidence="8 9">
    <name type="scientific">Roseateles koreensis</name>
    <dbReference type="NCBI Taxonomy" id="2987526"/>
    <lineage>
        <taxon>Bacteria</taxon>
        <taxon>Pseudomonadati</taxon>
        <taxon>Pseudomonadota</taxon>
        <taxon>Betaproteobacteria</taxon>
        <taxon>Burkholderiales</taxon>
        <taxon>Sphaerotilaceae</taxon>
        <taxon>Roseateles</taxon>
    </lineage>
</organism>
<dbReference type="Gene3D" id="3.30.460.10">
    <property type="entry name" value="Beta Polymerase, domain 2"/>
    <property type="match status" value="1"/>
</dbReference>
<evidence type="ECO:0000256" key="4">
    <source>
        <dbReference type="ARBA" id="ARBA00033308"/>
    </source>
</evidence>